<accession>A0A4Y2BBR7</accession>
<evidence type="ECO:0000313" key="2">
    <source>
        <dbReference type="Proteomes" id="UP000499080"/>
    </source>
</evidence>
<keyword evidence="2" id="KW-1185">Reference proteome</keyword>
<dbReference type="EMBL" id="BGPR01159059">
    <property type="protein sequence ID" value="GBL88736.1"/>
    <property type="molecule type" value="Genomic_DNA"/>
</dbReference>
<name>A0A4Y2BBR7_ARAVE</name>
<evidence type="ECO:0000313" key="1">
    <source>
        <dbReference type="EMBL" id="GBL88736.1"/>
    </source>
</evidence>
<reference evidence="1 2" key="1">
    <citation type="journal article" date="2019" name="Sci. Rep.">
        <title>Orb-weaving spider Araneus ventricosus genome elucidates the spidroin gene catalogue.</title>
        <authorList>
            <person name="Kono N."/>
            <person name="Nakamura H."/>
            <person name="Ohtoshi R."/>
            <person name="Moran D.A.P."/>
            <person name="Shinohara A."/>
            <person name="Yoshida Y."/>
            <person name="Fujiwara M."/>
            <person name="Mori M."/>
            <person name="Tomita M."/>
            <person name="Arakawa K."/>
        </authorList>
    </citation>
    <scope>NUCLEOTIDE SEQUENCE [LARGE SCALE GENOMIC DNA]</scope>
</reference>
<sequence>PEAHYTVVRRRFSDSCHFAIHYHPLYNGAIDSEVSAAVEDL</sequence>
<comment type="caution">
    <text evidence="1">The sequence shown here is derived from an EMBL/GenBank/DDBJ whole genome shotgun (WGS) entry which is preliminary data.</text>
</comment>
<dbReference type="Proteomes" id="UP000499080">
    <property type="component" value="Unassembled WGS sequence"/>
</dbReference>
<dbReference type="AlphaFoldDB" id="A0A4Y2BBR7"/>
<feature type="non-terminal residue" evidence="1">
    <location>
        <position position="1"/>
    </location>
</feature>
<proteinExistence type="predicted"/>
<gene>
    <name evidence="1" type="ORF">AVEN_69722_1</name>
</gene>
<protein>
    <submittedName>
        <fullName evidence="1">Uncharacterized protein</fullName>
    </submittedName>
</protein>
<organism evidence="1 2">
    <name type="scientific">Araneus ventricosus</name>
    <name type="common">Orbweaver spider</name>
    <name type="synonym">Epeira ventricosa</name>
    <dbReference type="NCBI Taxonomy" id="182803"/>
    <lineage>
        <taxon>Eukaryota</taxon>
        <taxon>Metazoa</taxon>
        <taxon>Ecdysozoa</taxon>
        <taxon>Arthropoda</taxon>
        <taxon>Chelicerata</taxon>
        <taxon>Arachnida</taxon>
        <taxon>Araneae</taxon>
        <taxon>Araneomorphae</taxon>
        <taxon>Entelegynae</taxon>
        <taxon>Araneoidea</taxon>
        <taxon>Araneidae</taxon>
        <taxon>Araneus</taxon>
    </lineage>
</organism>